<organism evidence="1 2">
    <name type="scientific">Entomophthora muscae</name>
    <dbReference type="NCBI Taxonomy" id="34485"/>
    <lineage>
        <taxon>Eukaryota</taxon>
        <taxon>Fungi</taxon>
        <taxon>Fungi incertae sedis</taxon>
        <taxon>Zoopagomycota</taxon>
        <taxon>Entomophthoromycotina</taxon>
        <taxon>Entomophthoromycetes</taxon>
        <taxon>Entomophthorales</taxon>
        <taxon>Entomophthoraceae</taxon>
        <taxon>Entomophthora</taxon>
    </lineage>
</organism>
<reference evidence="1" key="1">
    <citation type="submission" date="2022-04" db="EMBL/GenBank/DDBJ databases">
        <title>Genome of the entomopathogenic fungus Entomophthora muscae.</title>
        <authorList>
            <person name="Elya C."/>
            <person name="Lovett B.R."/>
            <person name="Lee E."/>
            <person name="Macias A.M."/>
            <person name="Hajek A.E."/>
            <person name="De Bivort B.L."/>
            <person name="Kasson M.T."/>
            <person name="De Fine Licht H.H."/>
            <person name="Stajich J.E."/>
        </authorList>
    </citation>
    <scope>NUCLEOTIDE SEQUENCE</scope>
    <source>
        <strain evidence="1">Berkeley</strain>
    </source>
</reference>
<dbReference type="EMBL" id="QTSX02007224">
    <property type="protein sequence ID" value="KAJ9049516.1"/>
    <property type="molecule type" value="Genomic_DNA"/>
</dbReference>
<sequence>MVAQVAKSSFFKTWYRLEVAPLIIIVGGALGGTGWYFTRLCRNVDAVWDRKNNPHPWQKVDQNTNLKLYSVNKDFEKKYKRGSL</sequence>
<protein>
    <submittedName>
        <fullName evidence="1">Uncharacterized protein</fullName>
    </submittedName>
</protein>
<proteinExistence type="predicted"/>
<dbReference type="Proteomes" id="UP001165960">
    <property type="component" value="Unassembled WGS sequence"/>
</dbReference>
<gene>
    <name evidence="1" type="ORF">DSO57_1023645</name>
</gene>
<evidence type="ECO:0000313" key="1">
    <source>
        <dbReference type="EMBL" id="KAJ9049516.1"/>
    </source>
</evidence>
<comment type="caution">
    <text evidence="1">The sequence shown here is derived from an EMBL/GenBank/DDBJ whole genome shotgun (WGS) entry which is preliminary data.</text>
</comment>
<accession>A0ACC2RHE7</accession>
<evidence type="ECO:0000313" key="2">
    <source>
        <dbReference type="Proteomes" id="UP001165960"/>
    </source>
</evidence>
<name>A0ACC2RHE7_9FUNG</name>
<keyword evidence="2" id="KW-1185">Reference proteome</keyword>